<feature type="domain" description="HNH nuclease" evidence="1">
    <location>
        <begin position="159"/>
        <end position="212"/>
    </location>
</feature>
<dbReference type="STRING" id="554155.C5FII3"/>
<dbReference type="OrthoDB" id="4171673at2759"/>
<dbReference type="Proteomes" id="UP000002035">
    <property type="component" value="Unassembled WGS sequence"/>
</dbReference>
<evidence type="ECO:0000313" key="2">
    <source>
        <dbReference type="EMBL" id="EEQ29252.1"/>
    </source>
</evidence>
<sequence>MDYGLTEEESERLKYAKKWLRQALKMSNGELYNTEVYWNYVQMKLDYQQEVYTLLLKRANAAYLNDGSHQEVARRQQSAQRKQDRQRARNIVRSFSKAGDLPMVRVAYAELLTLLKIRMFCFNERNFLSNLKRAYGTIKNEDLQYYWDVFHNTLIIHEVFSAARIFPLSYGQSTMTYIFGPDANGEINSARNGLLVQRPFASRFDAHKFSIVPQDPNSSDPQEWKAVPIGEPRPYDEFFCGKKLIFLTEARPSARYLYFHYIVSLISHYQERKRDGIAAPPDPYIPRLSTVWGTGKRYLRESVVLGLVEELGDILPDEMKADMLDHCFKPSEANHDNEIAEISRSVEEIDLGSDDEEYEMEIAPEYYPENSEDDYIYTAYNSDGETEDGDE</sequence>
<protein>
    <recommendedName>
        <fullName evidence="1">HNH nuclease domain-containing protein</fullName>
    </recommendedName>
</protein>
<proteinExistence type="predicted"/>
<dbReference type="AlphaFoldDB" id="C5FII3"/>
<accession>C5FII3</accession>
<dbReference type="InterPro" id="IPR003615">
    <property type="entry name" value="HNH_nuc"/>
</dbReference>
<dbReference type="VEuPathDB" id="FungiDB:MCYG_02071"/>
<dbReference type="Pfam" id="PF13391">
    <property type="entry name" value="HNH_2"/>
    <property type="match status" value="1"/>
</dbReference>
<dbReference type="EMBL" id="DS995702">
    <property type="protein sequence ID" value="EEQ29252.1"/>
    <property type="molecule type" value="Genomic_DNA"/>
</dbReference>
<evidence type="ECO:0000313" key="3">
    <source>
        <dbReference type="Proteomes" id="UP000002035"/>
    </source>
</evidence>
<dbReference type="HOGENOM" id="CLU_051063_0_0_1"/>
<dbReference type="RefSeq" id="XP_002849137.1">
    <property type="nucleotide sequence ID" value="XM_002849091.1"/>
</dbReference>
<organism evidence="2 3">
    <name type="scientific">Arthroderma otae (strain ATCC MYA-4605 / CBS 113480)</name>
    <name type="common">Microsporum canis</name>
    <dbReference type="NCBI Taxonomy" id="554155"/>
    <lineage>
        <taxon>Eukaryota</taxon>
        <taxon>Fungi</taxon>
        <taxon>Dikarya</taxon>
        <taxon>Ascomycota</taxon>
        <taxon>Pezizomycotina</taxon>
        <taxon>Eurotiomycetes</taxon>
        <taxon>Eurotiomycetidae</taxon>
        <taxon>Onygenales</taxon>
        <taxon>Arthrodermataceae</taxon>
        <taxon>Microsporum</taxon>
    </lineage>
</organism>
<evidence type="ECO:0000259" key="1">
    <source>
        <dbReference type="Pfam" id="PF13391"/>
    </source>
</evidence>
<name>C5FII3_ARTOC</name>
<reference evidence="3" key="1">
    <citation type="journal article" date="2012" name="MBio">
        <title>Comparative genome analysis of Trichophyton rubrum and related dermatophytes reveals candidate genes involved in infection.</title>
        <authorList>
            <person name="Martinez D.A."/>
            <person name="Oliver B.G."/>
            <person name="Graeser Y."/>
            <person name="Goldberg J.M."/>
            <person name="Li W."/>
            <person name="Martinez-Rossi N.M."/>
            <person name="Monod M."/>
            <person name="Shelest E."/>
            <person name="Barton R.C."/>
            <person name="Birch E."/>
            <person name="Brakhage A.A."/>
            <person name="Chen Z."/>
            <person name="Gurr S.J."/>
            <person name="Heiman D."/>
            <person name="Heitman J."/>
            <person name="Kosti I."/>
            <person name="Rossi A."/>
            <person name="Saif S."/>
            <person name="Samalova M."/>
            <person name="Saunders C.W."/>
            <person name="Shea T."/>
            <person name="Summerbell R.C."/>
            <person name="Xu J."/>
            <person name="Young S."/>
            <person name="Zeng Q."/>
            <person name="Birren B.W."/>
            <person name="Cuomo C.A."/>
            <person name="White T.C."/>
        </authorList>
    </citation>
    <scope>NUCLEOTIDE SEQUENCE [LARGE SCALE GENOMIC DNA]</scope>
    <source>
        <strain evidence="3">ATCC MYA-4605 / CBS 113480</strain>
    </source>
</reference>
<dbReference type="GeneID" id="9229191"/>
<gene>
    <name evidence="2" type="ORF">MCYG_02071</name>
</gene>
<dbReference type="eggNOG" id="ENOG502SR67">
    <property type="taxonomic scope" value="Eukaryota"/>
</dbReference>
<keyword evidence="3" id="KW-1185">Reference proteome</keyword>